<feature type="domain" description="Histidine kinase/HSP90-like ATPase" evidence="2">
    <location>
        <begin position="36"/>
        <end position="148"/>
    </location>
</feature>
<dbReference type="AlphaFoldDB" id="A0A2R4TD44"/>
<keyword evidence="3" id="KW-0067">ATP-binding</keyword>
<dbReference type="Gene3D" id="3.30.565.10">
    <property type="entry name" value="Histidine kinase-like ATPase, C-terminal domain"/>
    <property type="match status" value="1"/>
</dbReference>
<keyword evidence="3" id="KW-0547">Nucleotide-binding</keyword>
<keyword evidence="4" id="KW-1185">Reference proteome</keyword>
<dbReference type="InterPro" id="IPR003594">
    <property type="entry name" value="HATPase_dom"/>
</dbReference>
<evidence type="ECO:0000313" key="4">
    <source>
        <dbReference type="Proteomes" id="UP000244201"/>
    </source>
</evidence>
<accession>A0A2R4TD44</accession>
<dbReference type="OrthoDB" id="3873601at2"/>
<dbReference type="Pfam" id="PF13581">
    <property type="entry name" value="HATPase_c_2"/>
    <property type="match status" value="1"/>
</dbReference>
<dbReference type="InterPro" id="IPR050267">
    <property type="entry name" value="Anti-sigma-factor_SerPK"/>
</dbReference>
<dbReference type="InterPro" id="IPR036890">
    <property type="entry name" value="HATPase_C_sf"/>
</dbReference>
<dbReference type="Proteomes" id="UP000244201">
    <property type="component" value="Chromosome"/>
</dbReference>
<evidence type="ECO:0000313" key="3">
    <source>
        <dbReference type="EMBL" id="AVZ77035.1"/>
    </source>
</evidence>
<dbReference type="SUPFAM" id="SSF55874">
    <property type="entry name" value="ATPase domain of HSP90 chaperone/DNA topoisomerase II/histidine kinase"/>
    <property type="match status" value="1"/>
</dbReference>
<evidence type="ECO:0000256" key="1">
    <source>
        <dbReference type="ARBA" id="ARBA00022527"/>
    </source>
</evidence>
<keyword evidence="1" id="KW-0723">Serine/threonine-protein kinase</keyword>
<proteinExistence type="predicted"/>
<dbReference type="GO" id="GO:0004674">
    <property type="term" value="F:protein serine/threonine kinase activity"/>
    <property type="evidence" value="ECO:0007669"/>
    <property type="project" value="UniProtKB-KW"/>
</dbReference>
<dbReference type="EMBL" id="CP026304">
    <property type="protein sequence ID" value="AVZ77035.1"/>
    <property type="molecule type" value="Genomic_DNA"/>
</dbReference>
<sequence length="154" mass="16971">MATTDHPRRVFIDRPRPILAKPPDRIRRLAFRLTRSTHAAVPDLRRFARATARRWAVPEDPCDTLALVVSELVTNVVLHSGSPNVALLITFDGVALTVEVTDNGRWPESDARTPALAQRASFGRGLELVRACTSRCTVLPTIAGTRVTTRIPVT</sequence>
<keyword evidence="1" id="KW-0808">Transferase</keyword>
<reference evidence="3 4" key="1">
    <citation type="submission" date="2018-01" db="EMBL/GenBank/DDBJ databases">
        <title>Complete genome sequence of Streptomyces lunaelactis MM109T, a Ferroverdin A producer isolated from cave moonmilk deposits.</title>
        <authorList>
            <person name="Naome A."/>
            <person name="Martinet L."/>
            <person name="Maciejewska M."/>
            <person name="Anderssen S."/>
            <person name="Adam D."/>
            <person name="Tenconi E."/>
            <person name="Deflandre B."/>
            <person name="Arguelles-Arias A."/>
            <person name="Calusinska M."/>
            <person name="Copieters W."/>
            <person name="Karim L."/>
            <person name="Hanikenne M."/>
            <person name="Baurain D."/>
            <person name="van Wezel G."/>
            <person name="Smargiasso N."/>
            <person name="de Pauw E."/>
            <person name="Delfosse P."/>
            <person name="Rigali S."/>
        </authorList>
    </citation>
    <scope>NUCLEOTIDE SEQUENCE [LARGE SCALE GENOMIC DNA]</scope>
    <source>
        <strain evidence="3 4">MM109</strain>
    </source>
</reference>
<dbReference type="RefSeq" id="WP_108154326.1">
    <property type="nucleotide sequence ID" value="NZ_CP026304.1"/>
</dbReference>
<dbReference type="PANTHER" id="PTHR35526:SF3">
    <property type="entry name" value="ANTI-SIGMA-F FACTOR RSBW"/>
    <property type="match status" value="1"/>
</dbReference>
<evidence type="ECO:0000259" key="2">
    <source>
        <dbReference type="Pfam" id="PF13581"/>
    </source>
</evidence>
<gene>
    <name evidence="3" type="ORF">SLUN_37540</name>
</gene>
<protein>
    <submittedName>
        <fullName evidence="3">ATP-binding protein</fullName>
    </submittedName>
</protein>
<dbReference type="GeneID" id="55660949"/>
<name>A0A2R4TD44_9ACTN</name>
<dbReference type="KEGG" id="slk:SLUN_37540"/>
<dbReference type="CDD" id="cd16936">
    <property type="entry name" value="HATPase_RsbW-like"/>
    <property type="match status" value="1"/>
</dbReference>
<organism evidence="3 4">
    <name type="scientific">Streptomyces lunaelactis</name>
    <dbReference type="NCBI Taxonomy" id="1535768"/>
    <lineage>
        <taxon>Bacteria</taxon>
        <taxon>Bacillati</taxon>
        <taxon>Actinomycetota</taxon>
        <taxon>Actinomycetes</taxon>
        <taxon>Kitasatosporales</taxon>
        <taxon>Streptomycetaceae</taxon>
        <taxon>Streptomyces</taxon>
    </lineage>
</organism>
<dbReference type="GO" id="GO:0005524">
    <property type="term" value="F:ATP binding"/>
    <property type="evidence" value="ECO:0007669"/>
    <property type="project" value="UniProtKB-KW"/>
</dbReference>
<keyword evidence="1" id="KW-0418">Kinase</keyword>
<dbReference type="PANTHER" id="PTHR35526">
    <property type="entry name" value="ANTI-SIGMA-F FACTOR RSBW-RELATED"/>
    <property type="match status" value="1"/>
</dbReference>